<keyword evidence="4" id="KW-1185">Reference proteome</keyword>
<evidence type="ECO:0000256" key="2">
    <source>
        <dbReference type="SAM" id="Phobius"/>
    </source>
</evidence>
<name>A0ABP4XS51_9ACTN</name>
<proteinExistence type="predicted"/>
<gene>
    <name evidence="3" type="ORF">GCM10009682_09400</name>
</gene>
<feature type="region of interest" description="Disordered" evidence="1">
    <location>
        <begin position="72"/>
        <end position="102"/>
    </location>
</feature>
<feature type="transmembrane region" description="Helical" evidence="2">
    <location>
        <begin position="43"/>
        <end position="65"/>
    </location>
</feature>
<reference evidence="4" key="1">
    <citation type="journal article" date="2019" name="Int. J. Syst. Evol. Microbiol.">
        <title>The Global Catalogue of Microorganisms (GCM) 10K type strain sequencing project: providing services to taxonomists for standard genome sequencing and annotation.</title>
        <authorList>
            <consortium name="The Broad Institute Genomics Platform"/>
            <consortium name="The Broad Institute Genome Sequencing Center for Infectious Disease"/>
            <person name="Wu L."/>
            <person name="Ma J."/>
        </authorList>
    </citation>
    <scope>NUCLEOTIDE SEQUENCE [LARGE SCALE GENOMIC DNA]</scope>
    <source>
        <strain evidence="4">JCM 13250</strain>
    </source>
</reference>
<organism evidence="3 4">
    <name type="scientific">Luedemannella flava</name>
    <dbReference type="NCBI Taxonomy" id="349316"/>
    <lineage>
        <taxon>Bacteria</taxon>
        <taxon>Bacillati</taxon>
        <taxon>Actinomycetota</taxon>
        <taxon>Actinomycetes</taxon>
        <taxon>Micromonosporales</taxon>
        <taxon>Micromonosporaceae</taxon>
        <taxon>Luedemannella</taxon>
    </lineage>
</organism>
<evidence type="ECO:0000256" key="1">
    <source>
        <dbReference type="SAM" id="MobiDB-lite"/>
    </source>
</evidence>
<accession>A0ABP4XS51</accession>
<keyword evidence="2" id="KW-0472">Membrane</keyword>
<sequence length="384" mass="40151">MTERSEHDEIFAALERIAHQAPAPDRVVQGLTGRIRVHRQRRALLTIGGATVGAAAAGVPAFFVLRPGTDAGPGPGPAVPSTGPEPSPVSVAPSIGPDPSPAAGNTWAPLLVQPTWLPAGVAEFERLARTGGDPRQLQSWADQEYQNIAQETSGDMDERAKRLAATRFVSIAVTLPRTLDPQRADVPATQGPVSDPRVLGGEANATVNGQPAYRSEPGGPDLAELSWVLNGSLVRVSVSVAAGGSEAAARVAASVVAAQRSGVEVGMSFGWLPERARGLPMELISTVMGAEWAQVIDIFNNDIDGDDPGVRALLSSTKPAVMVDQQPTTVRGRRGVLTDDGYVTVQLADGSWLQIGGRASSEAVRLADKLVIGPPAYRGWSGTR</sequence>
<protein>
    <submittedName>
        <fullName evidence="3">Uncharacterized protein</fullName>
    </submittedName>
</protein>
<evidence type="ECO:0000313" key="3">
    <source>
        <dbReference type="EMBL" id="GAA1789531.1"/>
    </source>
</evidence>
<dbReference type="Proteomes" id="UP001500218">
    <property type="component" value="Unassembled WGS sequence"/>
</dbReference>
<comment type="caution">
    <text evidence="3">The sequence shown here is derived from an EMBL/GenBank/DDBJ whole genome shotgun (WGS) entry which is preliminary data.</text>
</comment>
<dbReference type="EMBL" id="BAAALT010000020">
    <property type="protein sequence ID" value="GAA1789531.1"/>
    <property type="molecule type" value="Genomic_DNA"/>
</dbReference>
<dbReference type="RefSeq" id="WP_344126596.1">
    <property type="nucleotide sequence ID" value="NZ_BAAALT010000020.1"/>
</dbReference>
<keyword evidence="2" id="KW-1133">Transmembrane helix</keyword>
<feature type="compositionally biased region" description="Pro residues" evidence="1">
    <location>
        <begin position="74"/>
        <end position="87"/>
    </location>
</feature>
<evidence type="ECO:0000313" key="4">
    <source>
        <dbReference type="Proteomes" id="UP001500218"/>
    </source>
</evidence>
<keyword evidence="2" id="KW-0812">Transmembrane</keyword>